<reference evidence="10" key="1">
    <citation type="submission" date="2022-07" db="EMBL/GenBank/DDBJ databases">
        <title>Phylogenomic reconstructions and comparative analyses of Kickxellomycotina fungi.</title>
        <authorList>
            <person name="Reynolds N.K."/>
            <person name="Stajich J.E."/>
            <person name="Barry K."/>
            <person name="Grigoriev I.V."/>
            <person name="Crous P."/>
            <person name="Smith M.E."/>
        </authorList>
    </citation>
    <scope>NUCLEOTIDE SEQUENCE</scope>
    <source>
        <strain evidence="10">NBRC 100468</strain>
    </source>
</reference>
<keyword evidence="5" id="KW-0479">Metal-binding</keyword>
<evidence type="ECO:0000256" key="7">
    <source>
        <dbReference type="ARBA" id="ARBA00023007"/>
    </source>
</evidence>
<dbReference type="AlphaFoldDB" id="A0A9W7ZUV9"/>
<keyword evidence="8" id="KW-0456">Lyase</keyword>
<keyword evidence="6" id="KW-0862">Zinc</keyword>
<evidence type="ECO:0000256" key="2">
    <source>
        <dbReference type="ARBA" id="ARBA00005126"/>
    </source>
</evidence>
<name>A0A9W7ZUV9_9FUNG</name>
<evidence type="ECO:0000256" key="5">
    <source>
        <dbReference type="ARBA" id="ARBA00022723"/>
    </source>
</evidence>
<dbReference type="FunFam" id="3.30.479.10:FF:000003">
    <property type="entry name" value="6-pyruvoyl tetrahydrobiopterin synthase"/>
    <property type="match status" value="1"/>
</dbReference>
<sequence>MPKGYISRWETFSSAHRLHNPRLSDETNRKIFGKCNWPNGHGHNYKVQVTIKGPIDPQTGMVINISKLKVVLKQVIDTLDHQNIDKDIRYFNNDEIRRPSTAENIAVYIWLLVQKGLKSECGSGDGDSNYEGGLGQNGNNSNGNGHNGSNSTYNYDADAELVEVRLYETEKNMTIFRGEDIDDVDYIGLP</sequence>
<dbReference type="PANTHER" id="PTHR12589:SF7">
    <property type="entry name" value="6-PYRUVOYL TETRAHYDROBIOPTERIN SYNTHASE"/>
    <property type="match status" value="1"/>
</dbReference>
<accession>A0A9W7ZUV9</accession>
<keyword evidence="11" id="KW-1185">Reference proteome</keyword>
<dbReference type="GO" id="GO:0046872">
    <property type="term" value="F:metal ion binding"/>
    <property type="evidence" value="ECO:0007669"/>
    <property type="project" value="UniProtKB-KW"/>
</dbReference>
<comment type="pathway">
    <text evidence="2">Cofactor biosynthesis; tetrahydrobiopterin biosynthesis; tetrahydrobiopterin from 7,8-dihydroneopterin triphosphate: step 1/3.</text>
</comment>
<dbReference type="EMBL" id="JANBPU010000291">
    <property type="protein sequence ID" value="KAJ1913037.1"/>
    <property type="molecule type" value="Genomic_DNA"/>
</dbReference>
<dbReference type="SUPFAM" id="SSF55620">
    <property type="entry name" value="Tetrahydrobiopterin biosynthesis enzymes-like"/>
    <property type="match status" value="1"/>
</dbReference>
<dbReference type="Gene3D" id="3.30.479.10">
    <property type="entry name" value="6-pyruvoyl tetrahydropterin synthase/QueD"/>
    <property type="match status" value="1"/>
</dbReference>
<dbReference type="GO" id="GO:0006729">
    <property type="term" value="P:tetrahydrobiopterin biosynthetic process"/>
    <property type="evidence" value="ECO:0007669"/>
    <property type="project" value="UniProtKB-KW"/>
</dbReference>
<dbReference type="Proteomes" id="UP001150538">
    <property type="component" value="Unassembled WGS sequence"/>
</dbReference>
<evidence type="ECO:0000256" key="8">
    <source>
        <dbReference type="ARBA" id="ARBA00023239"/>
    </source>
</evidence>
<dbReference type="Pfam" id="PF01242">
    <property type="entry name" value="PTPS"/>
    <property type="match status" value="1"/>
</dbReference>
<dbReference type="GO" id="GO:0003874">
    <property type="term" value="F:6-pyruvoyltetrahydropterin synthase activity"/>
    <property type="evidence" value="ECO:0007669"/>
    <property type="project" value="UniProtKB-EC"/>
</dbReference>
<evidence type="ECO:0000256" key="1">
    <source>
        <dbReference type="ARBA" id="ARBA00001947"/>
    </source>
</evidence>
<comment type="cofactor">
    <cofactor evidence="1">
        <name>Zn(2+)</name>
        <dbReference type="ChEBI" id="CHEBI:29105"/>
    </cofactor>
</comment>
<dbReference type="EC" id="4.2.3.12" evidence="4"/>
<evidence type="ECO:0000256" key="3">
    <source>
        <dbReference type="ARBA" id="ARBA00009164"/>
    </source>
</evidence>
<evidence type="ECO:0000256" key="6">
    <source>
        <dbReference type="ARBA" id="ARBA00022833"/>
    </source>
</evidence>
<keyword evidence="7" id="KW-0783">Tetrahydrobiopterin biosynthesis</keyword>
<dbReference type="InterPro" id="IPR007115">
    <property type="entry name" value="6-PTP_synth/QueD"/>
</dbReference>
<evidence type="ECO:0000313" key="10">
    <source>
        <dbReference type="EMBL" id="KAJ1913037.1"/>
    </source>
</evidence>
<comment type="caution">
    <text evidence="10">The sequence shown here is derived from an EMBL/GenBank/DDBJ whole genome shotgun (WGS) entry which is preliminary data.</text>
</comment>
<protein>
    <recommendedName>
        <fullName evidence="4">6-pyruvoyltetrahydropterin synthase</fullName>
        <ecNumber evidence="4">4.2.3.12</ecNumber>
    </recommendedName>
</protein>
<dbReference type="InterPro" id="IPR038418">
    <property type="entry name" value="6-PTP_synth/QueD_sf"/>
</dbReference>
<organism evidence="10 11">
    <name type="scientific">Mycoemilia scoparia</name>
    <dbReference type="NCBI Taxonomy" id="417184"/>
    <lineage>
        <taxon>Eukaryota</taxon>
        <taxon>Fungi</taxon>
        <taxon>Fungi incertae sedis</taxon>
        <taxon>Zoopagomycota</taxon>
        <taxon>Kickxellomycotina</taxon>
        <taxon>Kickxellomycetes</taxon>
        <taxon>Kickxellales</taxon>
        <taxon>Kickxellaceae</taxon>
        <taxon>Mycoemilia</taxon>
    </lineage>
</organism>
<dbReference type="OrthoDB" id="14045at2759"/>
<evidence type="ECO:0000256" key="9">
    <source>
        <dbReference type="SAM" id="MobiDB-lite"/>
    </source>
</evidence>
<comment type="similarity">
    <text evidence="3">Belongs to the PTPS family.</text>
</comment>
<dbReference type="PANTHER" id="PTHR12589">
    <property type="entry name" value="PYRUVOYL TETRAHYDROBIOPTERIN SYNTHASE"/>
    <property type="match status" value="1"/>
</dbReference>
<evidence type="ECO:0000256" key="4">
    <source>
        <dbReference type="ARBA" id="ARBA00013100"/>
    </source>
</evidence>
<gene>
    <name evidence="10" type="ORF">H4219_005373</name>
</gene>
<dbReference type="GO" id="GO:0005739">
    <property type="term" value="C:mitochondrion"/>
    <property type="evidence" value="ECO:0007669"/>
    <property type="project" value="TreeGrafter"/>
</dbReference>
<feature type="region of interest" description="Disordered" evidence="9">
    <location>
        <begin position="128"/>
        <end position="152"/>
    </location>
</feature>
<feature type="compositionally biased region" description="Low complexity" evidence="9">
    <location>
        <begin position="137"/>
        <end position="151"/>
    </location>
</feature>
<evidence type="ECO:0000313" key="11">
    <source>
        <dbReference type="Proteomes" id="UP001150538"/>
    </source>
</evidence>
<proteinExistence type="inferred from homology"/>